<keyword evidence="2" id="KW-0808">Transferase</keyword>
<dbReference type="EMBL" id="JXTC01000080">
    <property type="protein sequence ID" value="PON90756.1"/>
    <property type="molecule type" value="Genomic_DNA"/>
</dbReference>
<protein>
    <submittedName>
        <fullName evidence="2">Transferase</fullName>
    </submittedName>
</protein>
<reference evidence="3" key="1">
    <citation type="submission" date="2016-06" db="EMBL/GenBank/DDBJ databases">
        <title>Parallel loss of symbiosis genes in relatives of nitrogen-fixing non-legume Parasponia.</title>
        <authorList>
            <person name="Van Velzen R."/>
            <person name="Holmer R."/>
            <person name="Bu F."/>
            <person name="Rutten L."/>
            <person name="Van Zeijl A."/>
            <person name="Liu W."/>
            <person name="Santuari L."/>
            <person name="Cao Q."/>
            <person name="Sharma T."/>
            <person name="Shen D."/>
            <person name="Roswanjaya Y."/>
            <person name="Wardhani T."/>
            <person name="Kalhor M.S."/>
            <person name="Jansen J."/>
            <person name="Van den Hoogen J."/>
            <person name="Gungor B."/>
            <person name="Hartog M."/>
            <person name="Hontelez J."/>
            <person name="Verver J."/>
            <person name="Yang W.-C."/>
            <person name="Schijlen E."/>
            <person name="Repin R."/>
            <person name="Schilthuizen M."/>
            <person name="Schranz E."/>
            <person name="Heidstra R."/>
            <person name="Miyata K."/>
            <person name="Fedorova E."/>
            <person name="Kohlen W."/>
            <person name="Bisseling T."/>
            <person name="Smit S."/>
            <person name="Geurts R."/>
        </authorList>
    </citation>
    <scope>NUCLEOTIDE SEQUENCE [LARGE SCALE GENOMIC DNA]</scope>
    <source>
        <strain evidence="3">cv. RG33-2</strain>
    </source>
</reference>
<comment type="similarity">
    <text evidence="1">Belongs to the plant acyltransferase family.</text>
</comment>
<comment type="caution">
    <text evidence="2">The sequence shown here is derived from an EMBL/GenBank/DDBJ whole genome shotgun (WGS) entry which is preliminary data.</text>
</comment>
<keyword evidence="3" id="KW-1185">Reference proteome</keyword>
<evidence type="ECO:0000313" key="2">
    <source>
        <dbReference type="EMBL" id="PON90756.1"/>
    </source>
</evidence>
<name>A0A2P5EYY9_TREOI</name>
<dbReference type="OrthoDB" id="671439at2759"/>
<dbReference type="Pfam" id="PF02458">
    <property type="entry name" value="Transferase"/>
    <property type="match status" value="1"/>
</dbReference>
<dbReference type="AlphaFoldDB" id="A0A2P5EYY9"/>
<proteinExistence type="inferred from homology"/>
<dbReference type="Proteomes" id="UP000237000">
    <property type="component" value="Unassembled WGS sequence"/>
</dbReference>
<sequence length="451" mass="50810">MAEVTYLCKRTIVSTKPVPPGKYFLPSVLDRLMEKNHIRMVFYYPKMIMTGHVNHVLRESLSELLTSYPAVTGRLLRNEEDGQWMIKCNDAGVRMVEARAQGTVEDWLKCVDRDKELKLVYWEEMYHKPYFWSTFYVQLTEFEDGGFAIGLSCFHLLADLTCATMFINSWAQKAFYGKMLASYFHPLPPRKPSNKKAHHDVPYSYTPLINRYKSTTERSKSIPVVDTKYTTVSLAFADHMVRACLDEAQIIDKTKKMGPGPSPFEALAGLFWVCISKAKGMTNGLLNMSVCLDMRNVLNLDKRFFGNCMVYNQVHSGNLQGNDLSEAAKAIGEVVAKMDNEGVMDLIEWLQEIDHRDLPLMNGCDLVCASLGAVDPYLAVFGDGVRPIHASYYVEPVLGLGQVLILPGPPGDGPLSRVVRVTLPEDEIVKLCDDVLLLRFLPTILMGLNKS</sequence>
<gene>
    <name evidence="2" type="ORF">TorRG33x02_133940</name>
</gene>
<dbReference type="InterPro" id="IPR023213">
    <property type="entry name" value="CAT-like_dom_sf"/>
</dbReference>
<evidence type="ECO:0000256" key="1">
    <source>
        <dbReference type="ARBA" id="ARBA00009861"/>
    </source>
</evidence>
<dbReference type="PANTHER" id="PTHR31642">
    <property type="entry name" value="TRICHOTHECENE 3-O-ACETYLTRANSFERASE"/>
    <property type="match status" value="1"/>
</dbReference>
<dbReference type="Gene3D" id="3.30.559.10">
    <property type="entry name" value="Chloramphenicol acetyltransferase-like domain"/>
    <property type="match status" value="2"/>
</dbReference>
<dbReference type="InterPro" id="IPR050317">
    <property type="entry name" value="Plant_Fungal_Acyltransferase"/>
</dbReference>
<organism evidence="2 3">
    <name type="scientific">Trema orientale</name>
    <name type="common">Charcoal tree</name>
    <name type="synonym">Celtis orientalis</name>
    <dbReference type="NCBI Taxonomy" id="63057"/>
    <lineage>
        <taxon>Eukaryota</taxon>
        <taxon>Viridiplantae</taxon>
        <taxon>Streptophyta</taxon>
        <taxon>Embryophyta</taxon>
        <taxon>Tracheophyta</taxon>
        <taxon>Spermatophyta</taxon>
        <taxon>Magnoliopsida</taxon>
        <taxon>eudicotyledons</taxon>
        <taxon>Gunneridae</taxon>
        <taxon>Pentapetalae</taxon>
        <taxon>rosids</taxon>
        <taxon>fabids</taxon>
        <taxon>Rosales</taxon>
        <taxon>Cannabaceae</taxon>
        <taxon>Trema</taxon>
    </lineage>
</organism>
<evidence type="ECO:0000313" key="3">
    <source>
        <dbReference type="Proteomes" id="UP000237000"/>
    </source>
</evidence>
<accession>A0A2P5EYY9</accession>
<dbReference type="InParanoid" id="A0A2P5EYY9"/>
<dbReference type="PANTHER" id="PTHR31642:SF26">
    <property type="entry name" value="HXXXD-TYPE ACYL-TRANSFERASE FAMILY PROTEIN"/>
    <property type="match status" value="1"/>
</dbReference>
<dbReference type="GO" id="GO:0016747">
    <property type="term" value="F:acyltransferase activity, transferring groups other than amino-acyl groups"/>
    <property type="evidence" value="ECO:0007669"/>
    <property type="project" value="TreeGrafter"/>
</dbReference>